<dbReference type="AlphaFoldDB" id="A0A4C1ZMB9"/>
<proteinExistence type="predicted"/>
<name>A0A4C1ZMB9_EUMVA</name>
<accession>A0A4C1ZMB9</accession>
<evidence type="ECO:0000313" key="1">
    <source>
        <dbReference type="EMBL" id="GBP88908.1"/>
    </source>
</evidence>
<organism evidence="1 2">
    <name type="scientific">Eumeta variegata</name>
    <name type="common">Bagworm moth</name>
    <name type="synonym">Eumeta japonica</name>
    <dbReference type="NCBI Taxonomy" id="151549"/>
    <lineage>
        <taxon>Eukaryota</taxon>
        <taxon>Metazoa</taxon>
        <taxon>Ecdysozoa</taxon>
        <taxon>Arthropoda</taxon>
        <taxon>Hexapoda</taxon>
        <taxon>Insecta</taxon>
        <taxon>Pterygota</taxon>
        <taxon>Neoptera</taxon>
        <taxon>Endopterygota</taxon>
        <taxon>Lepidoptera</taxon>
        <taxon>Glossata</taxon>
        <taxon>Ditrysia</taxon>
        <taxon>Tineoidea</taxon>
        <taxon>Psychidae</taxon>
        <taxon>Oiketicinae</taxon>
        <taxon>Eumeta</taxon>
    </lineage>
</organism>
<dbReference type="Proteomes" id="UP000299102">
    <property type="component" value="Unassembled WGS sequence"/>
</dbReference>
<dbReference type="EMBL" id="BGZK01001964">
    <property type="protein sequence ID" value="GBP88908.1"/>
    <property type="molecule type" value="Genomic_DNA"/>
</dbReference>
<sequence length="109" mass="11362">VFGYYLRSSFGIVATDSRAISNRALWSCGFGELAAELVKTLALSLARLGAGSESTAYVACVCAVSSFDAQGRSPRRDVDEEKVVALACATLSITSRLADASMSATVSKS</sequence>
<reference evidence="1 2" key="1">
    <citation type="journal article" date="2019" name="Commun. Biol.">
        <title>The bagworm genome reveals a unique fibroin gene that provides high tensile strength.</title>
        <authorList>
            <person name="Kono N."/>
            <person name="Nakamura H."/>
            <person name="Ohtoshi R."/>
            <person name="Tomita M."/>
            <person name="Numata K."/>
            <person name="Arakawa K."/>
        </authorList>
    </citation>
    <scope>NUCLEOTIDE SEQUENCE [LARGE SCALE GENOMIC DNA]</scope>
</reference>
<comment type="caution">
    <text evidence="1">The sequence shown here is derived from an EMBL/GenBank/DDBJ whole genome shotgun (WGS) entry which is preliminary data.</text>
</comment>
<gene>
    <name evidence="1" type="ORF">EVAR_102921_1</name>
</gene>
<protein>
    <submittedName>
        <fullName evidence="1">Uncharacterized protein</fullName>
    </submittedName>
</protein>
<keyword evidence="2" id="KW-1185">Reference proteome</keyword>
<feature type="non-terminal residue" evidence="1">
    <location>
        <position position="1"/>
    </location>
</feature>
<evidence type="ECO:0000313" key="2">
    <source>
        <dbReference type="Proteomes" id="UP000299102"/>
    </source>
</evidence>